<sequence length="116" mass="11859">MIELELKDLTLVIGGSKDTDVREYAVAAAIGATGGAITGFSVGGPPGAVVGGINGAISGAASNLPLDLHDNLPIRLHENQLPSGTLFPSSFPISPSWRNDNKTQSGSDYCDGGNYC</sequence>
<evidence type="ECO:0000313" key="3">
    <source>
        <dbReference type="Proteomes" id="UP000016529"/>
    </source>
</evidence>
<reference evidence="2 3" key="1">
    <citation type="journal article" date="2013" name="Genome Announc.">
        <title>Draft Genome Sequence of Gallibacterium anatis bv. haemolytica 12656-12 Liver, an Isolate Obtained from the Liver of a Septicemic Chicken.</title>
        <authorList>
            <person name="Kudirkiene E."/>
            <person name="Christensen H."/>
            <person name="Bojesen A.M."/>
        </authorList>
    </citation>
    <scope>NUCLEOTIDE SEQUENCE [LARGE SCALE GENOMIC DNA]</scope>
    <source>
        <strain evidence="2">12656/12</strain>
    </source>
</reference>
<feature type="compositionally biased region" description="Polar residues" evidence="1">
    <location>
        <begin position="92"/>
        <end position="107"/>
    </location>
</feature>
<organism evidence="2 3">
    <name type="scientific">Gallibacterium anatis 12656/12</name>
    <dbReference type="NCBI Taxonomy" id="1195244"/>
    <lineage>
        <taxon>Bacteria</taxon>
        <taxon>Pseudomonadati</taxon>
        <taxon>Pseudomonadota</taxon>
        <taxon>Gammaproteobacteria</taxon>
        <taxon>Pasteurellales</taxon>
        <taxon>Pasteurellaceae</taxon>
        <taxon>Gallibacterium</taxon>
    </lineage>
</organism>
<dbReference type="AlphaFoldDB" id="U1GN84"/>
<comment type="caution">
    <text evidence="2">The sequence shown here is derived from an EMBL/GenBank/DDBJ whole genome shotgun (WGS) entry which is preliminary data.</text>
</comment>
<feature type="region of interest" description="Disordered" evidence="1">
    <location>
        <begin position="92"/>
        <end position="116"/>
    </location>
</feature>
<accession>U1GN84</accession>
<dbReference type="RefSeq" id="WP_021461199.1">
    <property type="nucleotide sequence ID" value="NZ_AVOX01000009.1"/>
</dbReference>
<evidence type="ECO:0008006" key="4">
    <source>
        <dbReference type="Google" id="ProtNLM"/>
    </source>
</evidence>
<proteinExistence type="predicted"/>
<dbReference type="EMBL" id="AVOX01000009">
    <property type="protein sequence ID" value="ERF79092.1"/>
    <property type="molecule type" value="Genomic_DNA"/>
</dbReference>
<gene>
    <name evidence="2" type="ORF">N561_03095</name>
</gene>
<evidence type="ECO:0000256" key="1">
    <source>
        <dbReference type="SAM" id="MobiDB-lite"/>
    </source>
</evidence>
<protein>
    <recommendedName>
        <fullName evidence="4">Glycine zipper domain-containing protein</fullName>
    </recommendedName>
</protein>
<evidence type="ECO:0000313" key="2">
    <source>
        <dbReference type="EMBL" id="ERF79092.1"/>
    </source>
</evidence>
<dbReference type="Proteomes" id="UP000016529">
    <property type="component" value="Unassembled WGS sequence"/>
</dbReference>
<name>U1GN84_9PAST</name>